<proteinExistence type="predicted"/>
<dbReference type="RefSeq" id="WP_311352358.1">
    <property type="nucleotide sequence ID" value="NZ_JAVRHR010000003.1"/>
</dbReference>
<name>A0ABU3ACW9_9FLAO</name>
<gene>
    <name evidence="1" type="ORF">RM706_13315</name>
</gene>
<keyword evidence="2" id="KW-1185">Reference proteome</keyword>
<evidence type="ECO:0000313" key="2">
    <source>
        <dbReference type="Proteomes" id="UP001255246"/>
    </source>
</evidence>
<evidence type="ECO:0008006" key="3">
    <source>
        <dbReference type="Google" id="ProtNLM"/>
    </source>
</evidence>
<comment type="caution">
    <text evidence="1">The sequence shown here is derived from an EMBL/GenBank/DDBJ whole genome shotgun (WGS) entry which is preliminary data.</text>
</comment>
<accession>A0ABU3ACW9</accession>
<dbReference type="EMBL" id="JAVRHR010000003">
    <property type="protein sequence ID" value="MDT0608021.1"/>
    <property type="molecule type" value="Genomic_DNA"/>
</dbReference>
<organism evidence="1 2">
    <name type="scientific">Croceitalea rosinachiae</name>
    <dbReference type="NCBI Taxonomy" id="3075596"/>
    <lineage>
        <taxon>Bacteria</taxon>
        <taxon>Pseudomonadati</taxon>
        <taxon>Bacteroidota</taxon>
        <taxon>Flavobacteriia</taxon>
        <taxon>Flavobacteriales</taxon>
        <taxon>Flavobacteriaceae</taxon>
        <taxon>Croceitalea</taxon>
    </lineage>
</organism>
<reference evidence="1 2" key="1">
    <citation type="submission" date="2023-09" db="EMBL/GenBank/DDBJ databases">
        <authorList>
            <person name="Rey-Velasco X."/>
        </authorList>
    </citation>
    <scope>NUCLEOTIDE SEQUENCE [LARGE SCALE GENOMIC DNA]</scope>
    <source>
        <strain evidence="1 2">F388</strain>
    </source>
</reference>
<sequence length="177" mass="21025">MRSQQVREDFVVPFLKQKQKDIDDILSNILKGGWEGWFQVELAMYMLTYLKFKGSFSREQTYYPNSGSNYDMMVEPNRGTKIYFEIKTQKGLNDSTTAYRLEKDIDKLLRLESSFKMKNVFVAFAITKLSNQKEYDEFMKMARSANYGPRLFAYDLHGNRLKNINKNRLTLLWFKLD</sequence>
<evidence type="ECO:0000313" key="1">
    <source>
        <dbReference type="EMBL" id="MDT0608021.1"/>
    </source>
</evidence>
<dbReference type="Proteomes" id="UP001255246">
    <property type="component" value="Unassembled WGS sequence"/>
</dbReference>
<protein>
    <recommendedName>
        <fullName evidence="3">PD-(D/E)XK nuclease superfamily protein</fullName>
    </recommendedName>
</protein>